<dbReference type="PANTHER" id="PTHR47976:SF108">
    <property type="entry name" value="G-TYPE LECTIN S-RECEPTOR-LIKE SERINE_THREONINE-PROTEIN KINASE LECRK1"/>
    <property type="match status" value="1"/>
</dbReference>
<proteinExistence type="predicted"/>
<dbReference type="InterPro" id="IPR051343">
    <property type="entry name" value="G-type_lectin_kinases/EP1-like"/>
</dbReference>
<dbReference type="Gene3D" id="3.30.200.20">
    <property type="entry name" value="Phosphorylase Kinase, domain 1"/>
    <property type="match status" value="1"/>
</dbReference>
<reference evidence="2" key="1">
    <citation type="journal article" date="2007" name="PLoS ONE">
        <title>The first genome sequence of an elite grapevine cultivar (Pinot noir Vitis vinifera L.): coping with a highly heterozygous genome.</title>
        <authorList>
            <person name="Velasco R."/>
            <person name="Zharkikh A."/>
            <person name="Troggio M."/>
            <person name="Cartwright D.A."/>
            <person name="Cestaro A."/>
            <person name="Pruss D."/>
            <person name="Pindo M."/>
            <person name="FitzGerald L.M."/>
            <person name="Vezzulli S."/>
            <person name="Reid J."/>
            <person name="Malacarne G."/>
            <person name="Iliev D."/>
            <person name="Coppola G."/>
            <person name="Wardell B."/>
            <person name="Micheletti D."/>
            <person name="Macalma T."/>
            <person name="Facci M."/>
            <person name="Mitchell J.T."/>
            <person name="Perazzolli M."/>
            <person name="Eldredge G."/>
            <person name="Gatto P."/>
            <person name="Oyzerski R."/>
            <person name="Moretto M."/>
            <person name="Gutin N."/>
            <person name="Stefanini M."/>
            <person name="Chen Y."/>
            <person name="Segala C."/>
            <person name="Davenport C."/>
            <person name="Dematte L."/>
            <person name="Mraz A."/>
            <person name="Battilana J."/>
            <person name="Stormo K."/>
            <person name="Costa F."/>
            <person name="Tao Q."/>
            <person name="Si-Ammour A."/>
            <person name="Harkins T."/>
            <person name="Lackey A."/>
            <person name="Perbost C."/>
            <person name="Taillon B."/>
            <person name="Stella A."/>
            <person name="Solovyev V."/>
            <person name="Fawcett J.A."/>
            <person name="Sterck L."/>
            <person name="Vandepoele K."/>
            <person name="Grando S.M."/>
            <person name="Toppo S."/>
            <person name="Moser C."/>
            <person name="Lanchbury J."/>
            <person name="Bogden R."/>
            <person name="Skolnick M."/>
            <person name="Sgaramella V."/>
            <person name="Bhatnagar S.K."/>
            <person name="Fontana P."/>
            <person name="Gutin A."/>
            <person name="Van de Peer Y."/>
            <person name="Salamini F."/>
            <person name="Viola R."/>
        </authorList>
    </citation>
    <scope>NUCLEOTIDE SEQUENCE</scope>
</reference>
<gene>
    <name evidence="2" type="ORF">VITISV_034961</name>
</gene>
<protein>
    <submittedName>
        <fullName evidence="2">Uncharacterized protein</fullName>
    </submittedName>
</protein>
<dbReference type="ExpressionAtlas" id="A5C5Q9">
    <property type="expression patterns" value="baseline and differential"/>
</dbReference>
<keyword evidence="1" id="KW-0732">Signal</keyword>
<accession>A5C5Q9</accession>
<dbReference type="SUPFAM" id="SSF56112">
    <property type="entry name" value="Protein kinase-like (PK-like)"/>
    <property type="match status" value="1"/>
</dbReference>
<evidence type="ECO:0000313" key="2">
    <source>
        <dbReference type="EMBL" id="CAN81858.1"/>
    </source>
</evidence>
<dbReference type="AlphaFoldDB" id="A5C5Q9"/>
<dbReference type="InterPro" id="IPR011009">
    <property type="entry name" value="Kinase-like_dom_sf"/>
</dbReference>
<name>A5C5Q9_VITVI</name>
<evidence type="ECO:0000256" key="1">
    <source>
        <dbReference type="ARBA" id="ARBA00022729"/>
    </source>
</evidence>
<sequence length="275" mass="31113">MEINRSQEDQKLSLPPMDSLFSMEAKRYGRQRLRSSAWCRAQKWELYTSIWESFKHPTNTILPTQGSGVAAYCAVAIFEDLRFAYGTGSCWRKRLPLSNGRLDKTTVARTLSQNPEYKRVVEAFGTVYKGILPSGSGNSVAERKLEKVVGEGEKEFKAEVNVIGQTHHKNPGRLLGFTAMRVNTDFWCMSSCTMALYQASFSEAPEDLCLNEECSKQIIHCNIKASEHNSWMILLQPKLQTLAGKASDKQPDLNTHRHQRDYGVYSENSGSLYLL</sequence>
<dbReference type="EMBL" id="AM483292">
    <property type="protein sequence ID" value="CAN81858.1"/>
    <property type="molecule type" value="Genomic_DNA"/>
</dbReference>
<organism evidence="2">
    <name type="scientific">Vitis vinifera</name>
    <name type="common">Grape</name>
    <dbReference type="NCBI Taxonomy" id="29760"/>
    <lineage>
        <taxon>Eukaryota</taxon>
        <taxon>Viridiplantae</taxon>
        <taxon>Streptophyta</taxon>
        <taxon>Embryophyta</taxon>
        <taxon>Tracheophyta</taxon>
        <taxon>Spermatophyta</taxon>
        <taxon>Magnoliopsida</taxon>
        <taxon>eudicotyledons</taxon>
        <taxon>Gunneridae</taxon>
        <taxon>Pentapetalae</taxon>
        <taxon>rosids</taxon>
        <taxon>Vitales</taxon>
        <taxon>Vitaceae</taxon>
        <taxon>Viteae</taxon>
        <taxon>Vitis</taxon>
    </lineage>
</organism>
<dbReference type="PANTHER" id="PTHR47976">
    <property type="entry name" value="G-TYPE LECTIN S-RECEPTOR-LIKE SERINE/THREONINE-PROTEIN KINASE SD2-5"/>
    <property type="match status" value="1"/>
</dbReference>